<dbReference type="Pfam" id="PF07155">
    <property type="entry name" value="ECF-ribofla_trS"/>
    <property type="match status" value="1"/>
</dbReference>
<gene>
    <name evidence="4" type="ORF">CIAN88_08855</name>
</gene>
<keyword evidence="1 3" id="KW-0812">Transmembrane</keyword>
<sequence>MKTMKVNDIVTAALGIALVFLATWLLKVPNGIQGYFNLGDGFLLLFASVLNPFLAFMVGGVGSALADITGGYGMYALFTLLIKGMEAVLVSWLVCRGRSSFRYVAYILGGLLMVGGYFLADAYINQSCQLSLTGIPGNLVQAAAGYVIALAAYPLLQKRMHRHPDMHHKTV</sequence>
<evidence type="ECO:0000256" key="2">
    <source>
        <dbReference type="ARBA" id="ARBA00022989"/>
    </source>
</evidence>
<dbReference type="AlphaFoldDB" id="A0A099I725"/>
<reference evidence="4 5" key="1">
    <citation type="submission" date="2014-08" db="EMBL/GenBank/DDBJ databases">
        <title>Clostridium innocuum, an unnegligible vancomycin-resistant pathogen causing extra-intestinal infections.</title>
        <authorList>
            <person name="Feng Y."/>
            <person name="Chiu C.-H."/>
        </authorList>
    </citation>
    <scope>NUCLEOTIDE SEQUENCE [LARGE SCALE GENOMIC DNA]</scope>
    <source>
        <strain evidence="4 5">AN88</strain>
    </source>
</reference>
<dbReference type="PANTHER" id="PTHR37815:SF3">
    <property type="entry name" value="UPF0397 PROTEIN SPR0429"/>
    <property type="match status" value="1"/>
</dbReference>
<feature type="transmembrane region" description="Helical" evidence="3">
    <location>
        <begin position="139"/>
        <end position="156"/>
    </location>
</feature>
<accession>A0A099I725</accession>
<name>A0A099I725_CLOIN</name>
<organism evidence="4 5">
    <name type="scientific">Clostridium innocuum</name>
    <dbReference type="NCBI Taxonomy" id="1522"/>
    <lineage>
        <taxon>Bacteria</taxon>
        <taxon>Bacillati</taxon>
        <taxon>Bacillota</taxon>
        <taxon>Clostridia</taxon>
        <taxon>Eubacteriales</taxon>
        <taxon>Clostridiaceae</taxon>
        <taxon>Clostridium</taxon>
    </lineage>
</organism>
<dbReference type="RefSeq" id="WP_044905061.1">
    <property type="nucleotide sequence ID" value="NZ_JQIF01000039.1"/>
</dbReference>
<feature type="transmembrane region" description="Helical" evidence="3">
    <location>
        <begin position="72"/>
        <end position="94"/>
    </location>
</feature>
<dbReference type="Gene3D" id="1.10.1760.20">
    <property type="match status" value="1"/>
</dbReference>
<feature type="transmembrane region" description="Helical" evidence="3">
    <location>
        <begin position="101"/>
        <end position="119"/>
    </location>
</feature>
<dbReference type="Proteomes" id="UP000030008">
    <property type="component" value="Unassembled WGS sequence"/>
</dbReference>
<keyword evidence="3" id="KW-0472">Membrane</keyword>
<dbReference type="EMBL" id="JQIF01000039">
    <property type="protein sequence ID" value="KGJ53515.1"/>
    <property type="molecule type" value="Genomic_DNA"/>
</dbReference>
<evidence type="ECO:0000313" key="5">
    <source>
        <dbReference type="Proteomes" id="UP000030008"/>
    </source>
</evidence>
<evidence type="ECO:0000256" key="3">
    <source>
        <dbReference type="SAM" id="Phobius"/>
    </source>
</evidence>
<keyword evidence="2 3" id="KW-1133">Transmembrane helix</keyword>
<proteinExistence type="predicted"/>
<evidence type="ECO:0000313" key="4">
    <source>
        <dbReference type="EMBL" id="KGJ53515.1"/>
    </source>
</evidence>
<dbReference type="InterPro" id="IPR009825">
    <property type="entry name" value="ECF_substrate-spec-like"/>
</dbReference>
<dbReference type="GO" id="GO:0016020">
    <property type="term" value="C:membrane"/>
    <property type="evidence" value="ECO:0007669"/>
    <property type="project" value="InterPro"/>
</dbReference>
<feature type="transmembrane region" description="Helical" evidence="3">
    <location>
        <begin position="38"/>
        <end position="66"/>
    </location>
</feature>
<protein>
    <submittedName>
        <fullName evidence="4">Membrane protein</fullName>
    </submittedName>
</protein>
<feature type="transmembrane region" description="Helical" evidence="3">
    <location>
        <begin position="6"/>
        <end position="26"/>
    </location>
</feature>
<dbReference type="PANTHER" id="PTHR37815">
    <property type="entry name" value="UPF0397 PROTEIN BC_2624-RELATED"/>
    <property type="match status" value="1"/>
</dbReference>
<comment type="caution">
    <text evidence="4">The sequence shown here is derived from an EMBL/GenBank/DDBJ whole genome shotgun (WGS) entry which is preliminary data.</text>
</comment>
<evidence type="ECO:0000256" key="1">
    <source>
        <dbReference type="ARBA" id="ARBA00022692"/>
    </source>
</evidence>